<evidence type="ECO:0000313" key="8">
    <source>
        <dbReference type="EMBL" id="AWB09967.1"/>
    </source>
</evidence>
<dbReference type="HAMAP" id="MF_01929">
    <property type="entry name" value="PurE_classI"/>
    <property type="match status" value="1"/>
</dbReference>
<dbReference type="InterPro" id="IPR033747">
    <property type="entry name" value="PurE_ClassI"/>
</dbReference>
<gene>
    <name evidence="3" type="primary">purE</name>
    <name evidence="8" type="ORF">TDSAC_0593</name>
</gene>
<dbReference type="PANTHER" id="PTHR23046">
    <property type="entry name" value="PHOSPHORIBOSYLAMINOIMIDAZOLE CARBOXYLASE CATALYTIC SUBUNIT"/>
    <property type="match status" value="1"/>
</dbReference>
<evidence type="ECO:0000259" key="7">
    <source>
        <dbReference type="SMART" id="SM01001"/>
    </source>
</evidence>
<evidence type="ECO:0000256" key="6">
    <source>
        <dbReference type="SAM" id="Phobius"/>
    </source>
</evidence>
<feature type="binding site" evidence="3 5">
    <location>
        <position position="11"/>
    </location>
    <ligand>
        <name>substrate</name>
    </ligand>
</feature>
<comment type="catalytic activity">
    <reaction evidence="3 4">
        <text>5-carboxyamino-1-(5-phospho-D-ribosyl)imidazole + H(+) = 5-amino-1-(5-phospho-D-ribosyl)imidazole-4-carboxylate</text>
        <dbReference type="Rhea" id="RHEA:13193"/>
        <dbReference type="ChEBI" id="CHEBI:15378"/>
        <dbReference type="ChEBI" id="CHEBI:58730"/>
        <dbReference type="ChEBI" id="CHEBI:77657"/>
        <dbReference type="EC" id="5.4.99.18"/>
    </reaction>
</comment>
<sequence length="163" mass="17780">MISLVIGSYNDYEAIIPAIKELKKFNLKFELVVSSAHRNTEETIEWAKKAESRGTEVIIAFAGLAAHLPGVLAAVTTLPVIGVPLTNSPVSGMDSMFSIVQMPSGVPVATVGLGNVKNAIYLAMRILSIKYPDIKSKLLKASEDMKKNIREQNKVLQEKLKDL</sequence>
<organism evidence="8 9">
    <name type="scientific">Thermodesulfobium acidiphilum</name>
    <dbReference type="NCBI Taxonomy" id="1794699"/>
    <lineage>
        <taxon>Bacteria</taxon>
        <taxon>Pseudomonadati</taxon>
        <taxon>Thermodesulfobiota</taxon>
        <taxon>Thermodesulfobiia</taxon>
        <taxon>Thermodesulfobiales</taxon>
        <taxon>Thermodesulfobiaceae</taxon>
        <taxon>Thermodesulfobium</taxon>
    </lineage>
</organism>
<evidence type="ECO:0000256" key="4">
    <source>
        <dbReference type="PIRNR" id="PIRNR001338"/>
    </source>
</evidence>
<dbReference type="GO" id="GO:0034023">
    <property type="term" value="F:5-(carboxyamino)imidazole ribonucleotide mutase activity"/>
    <property type="evidence" value="ECO:0007669"/>
    <property type="project" value="UniProtKB-UniRule"/>
</dbReference>
<dbReference type="EMBL" id="CP020921">
    <property type="protein sequence ID" value="AWB09967.1"/>
    <property type="molecule type" value="Genomic_DNA"/>
</dbReference>
<dbReference type="RefSeq" id="WP_013755989.1">
    <property type="nucleotide sequence ID" value="NZ_CP020921.1"/>
</dbReference>
<dbReference type="NCBIfam" id="TIGR01162">
    <property type="entry name" value="purE"/>
    <property type="match status" value="1"/>
</dbReference>
<evidence type="ECO:0000256" key="3">
    <source>
        <dbReference type="HAMAP-Rule" id="MF_01929"/>
    </source>
</evidence>
<feature type="binding site" evidence="3 5">
    <location>
        <position position="38"/>
    </location>
    <ligand>
        <name>substrate</name>
    </ligand>
</feature>
<protein>
    <recommendedName>
        <fullName evidence="3 4">N5-carboxyaminoimidazole ribonucleotide mutase</fullName>
        <shortName evidence="3 4">N5-CAIR mutase</shortName>
        <ecNumber evidence="3 4">5.4.99.18</ecNumber>
    </recommendedName>
    <alternativeName>
        <fullName evidence="3">5-(carboxyamino)imidazole ribonucleotide mutase</fullName>
    </alternativeName>
</protein>
<feature type="binding site" evidence="3 5">
    <location>
        <position position="8"/>
    </location>
    <ligand>
        <name>substrate</name>
    </ligand>
</feature>
<reference evidence="8 9" key="1">
    <citation type="submission" date="2017-04" db="EMBL/GenBank/DDBJ databases">
        <title>Genomic insights into metabolism of Thermodesulfobium acidiphilum.</title>
        <authorList>
            <person name="Toshchakov S.V."/>
            <person name="Frolov E.N."/>
            <person name="Kublanov I.V."/>
            <person name="Samarov N.I."/>
            <person name="Novikov A."/>
            <person name="Lebedinsky A.V."/>
            <person name="Bonch-Osmolovskaya E.A."/>
            <person name="Chernyh N.A."/>
        </authorList>
    </citation>
    <scope>NUCLEOTIDE SEQUENCE [LARGE SCALE GENOMIC DNA]</scope>
    <source>
        <strain evidence="8 9">3127-1</strain>
    </source>
</reference>
<name>A0A2R4VZJ4_THEAF</name>
<evidence type="ECO:0000313" key="9">
    <source>
        <dbReference type="Proteomes" id="UP000244792"/>
    </source>
</evidence>
<dbReference type="PANTHER" id="PTHR23046:SF2">
    <property type="entry name" value="PHOSPHORIBOSYLAMINOIMIDAZOLE CARBOXYLASE"/>
    <property type="match status" value="1"/>
</dbReference>
<dbReference type="OrthoDB" id="9791908at2"/>
<keyword evidence="2 3" id="KW-0413">Isomerase</keyword>
<dbReference type="EC" id="5.4.99.18" evidence="3 4"/>
<feature type="transmembrane region" description="Helical" evidence="6">
    <location>
        <begin position="57"/>
        <end position="85"/>
    </location>
</feature>
<keyword evidence="6" id="KW-1133">Transmembrane helix</keyword>
<comment type="function">
    <text evidence="3 4">Catalyzes the conversion of N5-carboxyaminoimidazole ribonucleotide (N5-CAIR) to 4-carboxy-5-aminoimidazole ribonucleotide (CAIR).</text>
</comment>
<comment type="pathway">
    <text evidence="3 4">Purine metabolism; IMP biosynthesis via de novo pathway; 5-amino-1-(5-phospho-D-ribosyl)imidazole-4-carboxylate from 5-amino-1-(5-phospho-D-ribosyl)imidazole (N5-CAIR route): step 2/2.</text>
</comment>
<dbReference type="GO" id="GO:0006189">
    <property type="term" value="P:'de novo' IMP biosynthetic process"/>
    <property type="evidence" value="ECO:0007669"/>
    <property type="project" value="UniProtKB-UniRule"/>
</dbReference>
<dbReference type="InterPro" id="IPR024694">
    <property type="entry name" value="PurE_prokaryotes"/>
</dbReference>
<dbReference type="PIRSF" id="PIRSF001338">
    <property type="entry name" value="AIR_carboxylase"/>
    <property type="match status" value="1"/>
</dbReference>
<evidence type="ECO:0000256" key="1">
    <source>
        <dbReference type="ARBA" id="ARBA00022755"/>
    </source>
</evidence>
<dbReference type="KEGG" id="taci:TDSAC_0593"/>
<dbReference type="UniPathway" id="UPA00074">
    <property type="reaction ID" value="UER00943"/>
</dbReference>
<dbReference type="AlphaFoldDB" id="A0A2R4VZJ4"/>
<accession>A0A2R4VZJ4</accession>
<feature type="transmembrane region" description="Helical" evidence="6">
    <location>
        <begin position="105"/>
        <end position="127"/>
    </location>
</feature>
<keyword evidence="1 3" id="KW-0658">Purine biosynthesis</keyword>
<feature type="domain" description="PurE" evidence="7">
    <location>
        <begin position="1"/>
        <end position="149"/>
    </location>
</feature>
<keyword evidence="6" id="KW-0472">Membrane</keyword>
<dbReference type="Proteomes" id="UP000244792">
    <property type="component" value="Chromosome"/>
</dbReference>
<dbReference type="SUPFAM" id="SSF52255">
    <property type="entry name" value="N5-CAIR mutase (phosphoribosylaminoimidazole carboxylase, PurE)"/>
    <property type="match status" value="1"/>
</dbReference>
<dbReference type="Pfam" id="PF00731">
    <property type="entry name" value="AIRC"/>
    <property type="match status" value="1"/>
</dbReference>
<proteinExistence type="inferred from homology"/>
<evidence type="ECO:0000256" key="5">
    <source>
        <dbReference type="PIRSR" id="PIRSR001338-1"/>
    </source>
</evidence>
<keyword evidence="6" id="KW-0812">Transmembrane</keyword>
<keyword evidence="9" id="KW-1185">Reference proteome</keyword>
<dbReference type="SMART" id="SM01001">
    <property type="entry name" value="AIRC"/>
    <property type="match status" value="1"/>
</dbReference>
<dbReference type="Gene3D" id="3.40.50.1970">
    <property type="match status" value="1"/>
</dbReference>
<comment type="similarity">
    <text evidence="3">Belongs to the AIR carboxylase family. Class I subfamily.</text>
</comment>
<dbReference type="InterPro" id="IPR000031">
    <property type="entry name" value="PurE_dom"/>
</dbReference>
<evidence type="ECO:0000256" key="2">
    <source>
        <dbReference type="ARBA" id="ARBA00023235"/>
    </source>
</evidence>